<accession>A0A8J3N9H3</accession>
<dbReference type="NCBIfam" id="TIGR02464">
    <property type="entry name" value="ribofla_fusion"/>
    <property type="match status" value="1"/>
</dbReference>
<evidence type="ECO:0000256" key="1">
    <source>
        <dbReference type="ARBA" id="ARBA00000022"/>
    </source>
</evidence>
<organism evidence="4 5">
    <name type="scientific">Reticulibacter mediterranei</name>
    <dbReference type="NCBI Taxonomy" id="2778369"/>
    <lineage>
        <taxon>Bacteria</taxon>
        <taxon>Bacillati</taxon>
        <taxon>Chloroflexota</taxon>
        <taxon>Ktedonobacteria</taxon>
        <taxon>Ktedonobacterales</taxon>
        <taxon>Reticulibacteraceae</taxon>
        <taxon>Reticulibacter</taxon>
    </lineage>
</organism>
<keyword evidence="5" id="KW-1185">Reference proteome</keyword>
<feature type="domain" description="NADAR" evidence="3">
    <location>
        <begin position="4"/>
        <end position="143"/>
    </location>
</feature>
<dbReference type="SUPFAM" id="SSF143990">
    <property type="entry name" value="YbiA-like"/>
    <property type="match status" value="1"/>
</dbReference>
<reference evidence="4" key="1">
    <citation type="submission" date="2020-10" db="EMBL/GenBank/DDBJ databases">
        <title>Taxonomic study of unclassified bacteria belonging to the class Ktedonobacteria.</title>
        <authorList>
            <person name="Yabe S."/>
            <person name="Wang C.M."/>
            <person name="Zheng Y."/>
            <person name="Sakai Y."/>
            <person name="Cavaletti L."/>
            <person name="Monciardini P."/>
            <person name="Donadio S."/>
        </authorList>
    </citation>
    <scope>NUCLEOTIDE SEQUENCE</scope>
    <source>
        <strain evidence="4">ID150040</strain>
    </source>
</reference>
<dbReference type="InterPro" id="IPR037238">
    <property type="entry name" value="YbiA-like_sf"/>
</dbReference>
<evidence type="ECO:0000256" key="2">
    <source>
        <dbReference type="ARBA" id="ARBA00000751"/>
    </source>
</evidence>
<comment type="caution">
    <text evidence="4">The sequence shown here is derived from an EMBL/GenBank/DDBJ whole genome shotgun (WGS) entry which is preliminary data.</text>
</comment>
<sequence length="146" mass="17233">MTIYFYHLDEDFACFSNLFPSEILIDGKPWPTAEHYFQAQKFAGTEREEEVRLESDVKGAIRLGRDRELPLHPDWDQVKDEVMRRAVLRKFETHTQLREILLATGEEEIVEKTRDDYYWGCGQDGSGKNRLGQILVEVRTILRERE</sequence>
<proteinExistence type="predicted"/>
<dbReference type="EMBL" id="BNJK01000003">
    <property type="protein sequence ID" value="GHP00586.1"/>
    <property type="molecule type" value="Genomic_DNA"/>
</dbReference>
<dbReference type="Proteomes" id="UP000597444">
    <property type="component" value="Unassembled WGS sequence"/>
</dbReference>
<dbReference type="RefSeq" id="WP_220211175.1">
    <property type="nucleotide sequence ID" value="NZ_BNJK01000003.1"/>
</dbReference>
<name>A0A8J3N9H3_9CHLR</name>
<protein>
    <submittedName>
        <fullName evidence="4">Swarming motility protein</fullName>
    </submittedName>
</protein>
<evidence type="ECO:0000313" key="5">
    <source>
        <dbReference type="Proteomes" id="UP000597444"/>
    </source>
</evidence>
<dbReference type="AlphaFoldDB" id="A0A8J3N9H3"/>
<dbReference type="Gene3D" id="1.10.357.40">
    <property type="entry name" value="YbiA-like"/>
    <property type="match status" value="1"/>
</dbReference>
<dbReference type="InterPro" id="IPR012816">
    <property type="entry name" value="NADAR"/>
</dbReference>
<dbReference type="CDD" id="cd15457">
    <property type="entry name" value="NADAR"/>
    <property type="match status" value="1"/>
</dbReference>
<comment type="catalytic activity">
    <reaction evidence="1">
        <text>5-amino-6-(5-phospho-D-ribosylamino)uracil + H2O = 5,6-diaminouracil + D-ribose 5-phosphate</text>
        <dbReference type="Rhea" id="RHEA:55020"/>
        <dbReference type="ChEBI" id="CHEBI:15377"/>
        <dbReference type="ChEBI" id="CHEBI:46252"/>
        <dbReference type="ChEBI" id="CHEBI:58453"/>
        <dbReference type="ChEBI" id="CHEBI:78346"/>
    </reaction>
</comment>
<gene>
    <name evidence="4" type="primary">ybiA_1</name>
    <name evidence="4" type="ORF">KSF_106330</name>
</gene>
<evidence type="ECO:0000259" key="3">
    <source>
        <dbReference type="Pfam" id="PF08719"/>
    </source>
</evidence>
<evidence type="ECO:0000313" key="4">
    <source>
        <dbReference type="EMBL" id="GHP00586.1"/>
    </source>
</evidence>
<comment type="catalytic activity">
    <reaction evidence="2">
        <text>2,5-diamino-6-hydroxy-4-(5-phosphoribosylamino)-pyrimidine + H2O = 2,5,6-triamino-4-hydroxypyrimidine + D-ribose 5-phosphate</text>
        <dbReference type="Rhea" id="RHEA:23436"/>
        <dbReference type="ChEBI" id="CHEBI:15377"/>
        <dbReference type="ChEBI" id="CHEBI:58614"/>
        <dbReference type="ChEBI" id="CHEBI:78346"/>
        <dbReference type="ChEBI" id="CHEBI:137796"/>
    </reaction>
</comment>
<dbReference type="Pfam" id="PF08719">
    <property type="entry name" value="NADAR"/>
    <property type="match status" value="1"/>
</dbReference>